<feature type="transmembrane region" description="Helical" evidence="8">
    <location>
        <begin position="416"/>
        <end position="437"/>
    </location>
</feature>
<dbReference type="InterPro" id="IPR000522">
    <property type="entry name" value="ABC_transptr_permease_BtuC"/>
</dbReference>
<name>A0ABW5CM31_9HYPH</name>
<feature type="transmembrane region" description="Helical" evidence="8">
    <location>
        <begin position="557"/>
        <end position="586"/>
    </location>
</feature>
<accession>A0ABW5CM31</accession>
<dbReference type="RefSeq" id="WP_209736890.1">
    <property type="nucleotide sequence ID" value="NZ_CP072611.1"/>
</dbReference>
<comment type="similarity">
    <text evidence="2">Belongs to the binding-protein-dependent transport system permease family. FecCD subfamily.</text>
</comment>
<feature type="transmembrane region" description="Helical" evidence="8">
    <location>
        <begin position="443"/>
        <end position="462"/>
    </location>
</feature>
<evidence type="ECO:0000256" key="7">
    <source>
        <dbReference type="ARBA" id="ARBA00023136"/>
    </source>
</evidence>
<gene>
    <name evidence="9" type="primary">fhuB</name>
    <name evidence="9" type="ORF">ACFSKQ_07270</name>
</gene>
<reference evidence="10" key="1">
    <citation type="journal article" date="2019" name="Int. J. Syst. Evol. Microbiol.">
        <title>The Global Catalogue of Microorganisms (GCM) 10K type strain sequencing project: providing services to taxonomists for standard genome sequencing and annotation.</title>
        <authorList>
            <consortium name="The Broad Institute Genomics Platform"/>
            <consortium name="The Broad Institute Genome Sequencing Center for Infectious Disease"/>
            <person name="Wu L."/>
            <person name="Ma J."/>
        </authorList>
    </citation>
    <scope>NUCLEOTIDE SEQUENCE [LARGE SCALE GENOMIC DNA]</scope>
    <source>
        <strain evidence="10">ZS-35-S2</strain>
    </source>
</reference>
<dbReference type="PANTHER" id="PTHR30472">
    <property type="entry name" value="FERRIC ENTEROBACTIN TRANSPORT SYSTEM PERMEASE PROTEIN"/>
    <property type="match status" value="1"/>
</dbReference>
<evidence type="ECO:0000256" key="4">
    <source>
        <dbReference type="ARBA" id="ARBA00022475"/>
    </source>
</evidence>
<evidence type="ECO:0000256" key="3">
    <source>
        <dbReference type="ARBA" id="ARBA00022448"/>
    </source>
</evidence>
<proteinExistence type="inferred from homology"/>
<keyword evidence="5 8" id="KW-0812">Transmembrane</keyword>
<feature type="transmembrane region" description="Helical" evidence="8">
    <location>
        <begin position="598"/>
        <end position="615"/>
    </location>
</feature>
<dbReference type="InterPro" id="IPR037294">
    <property type="entry name" value="ABC_BtuC-like"/>
</dbReference>
<dbReference type="NCBIfam" id="NF007866">
    <property type="entry name" value="PRK10577.1-2"/>
    <property type="match status" value="1"/>
</dbReference>
<feature type="transmembrane region" description="Helical" evidence="8">
    <location>
        <begin position="137"/>
        <end position="160"/>
    </location>
</feature>
<keyword evidence="4" id="KW-1003">Cell membrane</keyword>
<evidence type="ECO:0000256" key="2">
    <source>
        <dbReference type="ARBA" id="ARBA00007935"/>
    </source>
</evidence>
<evidence type="ECO:0000256" key="6">
    <source>
        <dbReference type="ARBA" id="ARBA00022989"/>
    </source>
</evidence>
<dbReference type="SUPFAM" id="SSF81345">
    <property type="entry name" value="ABC transporter involved in vitamin B12 uptake, BtuC"/>
    <property type="match status" value="2"/>
</dbReference>
<feature type="transmembrane region" description="Helical" evidence="8">
    <location>
        <begin position="627"/>
        <end position="647"/>
    </location>
</feature>
<keyword evidence="3" id="KW-0813">Transport</keyword>
<feature type="transmembrane region" description="Helical" evidence="8">
    <location>
        <begin position="383"/>
        <end position="404"/>
    </location>
</feature>
<evidence type="ECO:0000313" key="10">
    <source>
        <dbReference type="Proteomes" id="UP001597371"/>
    </source>
</evidence>
<sequence>MSAASLPVRLAALGWALMAGLAAALFARQVWLGWPAAGDELAGIVLAYSTLPRASIALLAGAALGLSGALLQRTLRNPIADPSTLGVAAGAQLAMTAATIYAPLLMETAREPIAFAGGMAALLIILSLSWRRGLDPVTVILSGMLISLVAASLSATIVLANGEYMMSLFIWGGGSLEQQGWAPSLSLLLRLGLAGALAAALIRPLQLLGLEDSSARALGLGITGVRLLVLTLAVALATSVTAEVGVIGFIGLAAPNLARLGGARTLSQLLIASVLIGALILWLTDGLVQAFSLGDSEIVPTGAATALLGGPMLLWLLPRLRPSLRPAAALAAARRRLPARPVLLGLGAVVLVLAALALGLGRGGQGWFLATGAMFETVAPWRWPRIVSGAAAGAMLATAGFVMQRVTGNAMASPEVLGVSSGAGVGLAAVLILWPGASRSLELAGALGGSLAALVLVLAIAARNRFGADKLLLAGIAVGSLSGAAVTTVVARGGPEAMQLLNWVSGSTQRLAPSDALSAGVLAILIIAPVPFLSRWLGLLPLGPSVSRALGLGPEMAGGVLVLLAALLSAASTLIVGPLSFVGLMAPHLARLAGIARPVPQLGAAILIGMALMIFSDWMARTLAFPYQLPLGLFAALIGGPYLVFLLNRKAR</sequence>
<protein>
    <submittedName>
        <fullName evidence="9">Fe(3+)-hydroxamate ABC transporter permease FhuB</fullName>
    </submittedName>
</protein>
<feature type="transmembrane region" description="Helical" evidence="8">
    <location>
        <begin position="112"/>
        <end position="130"/>
    </location>
</feature>
<feature type="transmembrane region" description="Helical" evidence="8">
    <location>
        <begin position="298"/>
        <end position="317"/>
    </location>
</feature>
<dbReference type="CDD" id="cd06550">
    <property type="entry name" value="TM_ABC_iron-siderophores_like"/>
    <property type="match status" value="2"/>
</dbReference>
<feature type="transmembrane region" description="Helical" evidence="8">
    <location>
        <begin position="269"/>
        <end position="292"/>
    </location>
</feature>
<feature type="transmembrane region" description="Helical" evidence="8">
    <location>
        <begin position="83"/>
        <end position="106"/>
    </location>
</feature>
<comment type="subcellular location">
    <subcellularLocation>
        <location evidence="1">Cell membrane</location>
        <topology evidence="1">Multi-pass membrane protein</topology>
    </subcellularLocation>
</comment>
<feature type="transmembrane region" description="Helical" evidence="8">
    <location>
        <begin position="342"/>
        <end position="363"/>
    </location>
</feature>
<keyword evidence="10" id="KW-1185">Reference proteome</keyword>
<dbReference type="Proteomes" id="UP001597371">
    <property type="component" value="Unassembled WGS sequence"/>
</dbReference>
<dbReference type="Gene3D" id="1.10.3470.10">
    <property type="entry name" value="ABC transporter involved in vitamin B12 uptake, BtuC"/>
    <property type="match status" value="2"/>
</dbReference>
<evidence type="ECO:0000313" key="9">
    <source>
        <dbReference type="EMBL" id="MFD2237265.1"/>
    </source>
</evidence>
<dbReference type="EMBL" id="JBHUIJ010000008">
    <property type="protein sequence ID" value="MFD2237265.1"/>
    <property type="molecule type" value="Genomic_DNA"/>
</dbReference>
<feature type="transmembrane region" description="Helical" evidence="8">
    <location>
        <begin position="51"/>
        <end position="71"/>
    </location>
</feature>
<evidence type="ECO:0000256" key="1">
    <source>
        <dbReference type="ARBA" id="ARBA00004651"/>
    </source>
</evidence>
<feature type="transmembrane region" description="Helical" evidence="8">
    <location>
        <begin position="516"/>
        <end position="537"/>
    </location>
</feature>
<keyword evidence="6 8" id="KW-1133">Transmembrane helix</keyword>
<comment type="caution">
    <text evidence="9">The sequence shown here is derived from an EMBL/GenBank/DDBJ whole genome shotgun (WGS) entry which is preliminary data.</text>
</comment>
<dbReference type="PANTHER" id="PTHR30472:SF37">
    <property type="entry name" value="FE(3+) DICITRATE TRANSPORT SYSTEM PERMEASE PROTEIN FECD-RELATED"/>
    <property type="match status" value="1"/>
</dbReference>
<evidence type="ECO:0000256" key="5">
    <source>
        <dbReference type="ARBA" id="ARBA00022692"/>
    </source>
</evidence>
<organism evidence="9 10">
    <name type="scientific">Aureimonas populi</name>
    <dbReference type="NCBI Taxonomy" id="1701758"/>
    <lineage>
        <taxon>Bacteria</taxon>
        <taxon>Pseudomonadati</taxon>
        <taxon>Pseudomonadota</taxon>
        <taxon>Alphaproteobacteria</taxon>
        <taxon>Hyphomicrobiales</taxon>
        <taxon>Aurantimonadaceae</taxon>
        <taxon>Aureimonas</taxon>
    </lineage>
</organism>
<dbReference type="Pfam" id="PF01032">
    <property type="entry name" value="FecCD"/>
    <property type="match status" value="2"/>
</dbReference>
<keyword evidence="7 8" id="KW-0472">Membrane</keyword>
<evidence type="ECO:0000256" key="8">
    <source>
        <dbReference type="SAM" id="Phobius"/>
    </source>
</evidence>